<dbReference type="Pfam" id="PF01048">
    <property type="entry name" value="PNP_UDP_1"/>
    <property type="match status" value="1"/>
</dbReference>
<feature type="binding site" evidence="14">
    <location>
        <position position="209"/>
    </location>
    <ligand>
        <name>a purine D-ribonucleoside</name>
        <dbReference type="ChEBI" id="CHEBI:142355"/>
    </ligand>
</feature>
<dbReference type="FunFam" id="3.40.50.1580:FF:000004">
    <property type="entry name" value="Purine nucleoside phosphorylase"/>
    <property type="match status" value="1"/>
</dbReference>
<dbReference type="NCBIfam" id="TIGR01700">
    <property type="entry name" value="PNPH"/>
    <property type="match status" value="1"/>
</dbReference>
<dbReference type="AlphaFoldDB" id="A0A9W9ZV71"/>
<dbReference type="OrthoDB" id="10261782at2759"/>
<evidence type="ECO:0000256" key="5">
    <source>
        <dbReference type="ARBA" id="ARBA00013834"/>
    </source>
</evidence>
<dbReference type="InterPro" id="IPR011270">
    <property type="entry name" value="Pur_Nuc_Pase_Ino/Guo-sp"/>
</dbReference>
<comment type="similarity">
    <text evidence="2 13">Belongs to the PNP/MTAP phosphorylase family.</text>
</comment>
<evidence type="ECO:0000256" key="6">
    <source>
        <dbReference type="ARBA" id="ARBA00022676"/>
    </source>
</evidence>
<evidence type="ECO:0000256" key="10">
    <source>
        <dbReference type="ARBA" id="ARBA00023929"/>
    </source>
</evidence>
<comment type="pathway">
    <text evidence="1 13">Purine metabolism; purine nucleoside salvage.</text>
</comment>
<keyword evidence="17" id="KW-1185">Reference proteome</keyword>
<sequence length="300" mass="32523">MSENTERRYEFSHEYDTGDNICKTILNQSKHRPTIGIICGSGLSALGDDLSEKDSIPYEKIKQFPKSTVPGHEGQFVLGTLKGKVVVMMQGRTHLYEGYTVGQITLPVRVMAHLGVKTLIVTNAAGGLNRKYSVGDIMVVKDHINLAGLTGESPLRGVNDDRFGTRFPALSDAYDKSLVKMALSTARELGYGEFIQEGVYCAQVGPAFETPAECRFLSMVGADAVGMSTVHEVVIARHAGIKVLGVSLITNVAVMDYADNGPAANHQEVLDVAKKRSESMKKLVSAVVEKNLTYHGTAFN</sequence>
<accession>A0A9W9ZV71</accession>
<dbReference type="InterPro" id="IPR011268">
    <property type="entry name" value="Purine_phosphorylase"/>
</dbReference>
<dbReference type="Gene3D" id="3.40.50.1580">
    <property type="entry name" value="Nucleoside phosphorylase domain"/>
    <property type="match status" value="1"/>
</dbReference>
<name>A0A9W9ZV71_9CNID</name>
<comment type="catalytic activity">
    <reaction evidence="10">
        <text>2'-deoxyguanosine + phosphate = 2-deoxy-alpha-D-ribose 1-phosphate + guanine</text>
        <dbReference type="Rhea" id="RHEA:27738"/>
        <dbReference type="ChEBI" id="CHEBI:16235"/>
        <dbReference type="ChEBI" id="CHEBI:17172"/>
        <dbReference type="ChEBI" id="CHEBI:43474"/>
        <dbReference type="ChEBI" id="CHEBI:57259"/>
        <dbReference type="EC" id="2.4.2.1"/>
    </reaction>
</comment>
<dbReference type="NCBIfam" id="TIGR01697">
    <property type="entry name" value="PNPH-PUNA-XAPA"/>
    <property type="match status" value="1"/>
</dbReference>
<comment type="catalytic activity">
    <reaction evidence="9">
        <text>inosine + phosphate = alpha-D-ribose 1-phosphate + hypoxanthine</text>
        <dbReference type="Rhea" id="RHEA:27646"/>
        <dbReference type="ChEBI" id="CHEBI:17368"/>
        <dbReference type="ChEBI" id="CHEBI:17596"/>
        <dbReference type="ChEBI" id="CHEBI:43474"/>
        <dbReference type="ChEBI" id="CHEBI:57720"/>
        <dbReference type="EC" id="2.4.2.1"/>
    </reaction>
</comment>
<comment type="function">
    <text evidence="13">The purine nucleoside phosphorylases catalyze the phosphorolytic breakdown of the N-glycosidic bond in the beta-(deoxy)ribonucleoside molecules, with the formation of the corresponding free purine bases and pentose-1-phosphate.</text>
</comment>
<keyword evidence="7 13" id="KW-0808">Transferase</keyword>
<evidence type="ECO:0000256" key="2">
    <source>
        <dbReference type="ARBA" id="ARBA00006751"/>
    </source>
</evidence>
<dbReference type="Proteomes" id="UP001163046">
    <property type="component" value="Unassembled WGS sequence"/>
</dbReference>
<evidence type="ECO:0000313" key="17">
    <source>
        <dbReference type="Proteomes" id="UP001163046"/>
    </source>
</evidence>
<feature type="domain" description="Nucleoside phosphorylase" evidence="15">
    <location>
        <begin position="34"/>
        <end position="289"/>
    </location>
</feature>
<keyword evidence="8" id="KW-0660">Purine salvage</keyword>
<evidence type="ECO:0000256" key="12">
    <source>
        <dbReference type="ARBA" id="ARBA00023970"/>
    </source>
</evidence>
<dbReference type="EMBL" id="MU825693">
    <property type="protein sequence ID" value="KAJ7388055.1"/>
    <property type="molecule type" value="Genomic_DNA"/>
</dbReference>
<evidence type="ECO:0000256" key="14">
    <source>
        <dbReference type="PIRSR" id="PIRSR000477-2"/>
    </source>
</evidence>
<reference evidence="16" key="1">
    <citation type="submission" date="2023-01" db="EMBL/GenBank/DDBJ databases">
        <title>Genome assembly of the deep-sea coral Lophelia pertusa.</title>
        <authorList>
            <person name="Herrera S."/>
            <person name="Cordes E."/>
        </authorList>
    </citation>
    <scope>NUCLEOTIDE SEQUENCE</scope>
    <source>
        <strain evidence="16">USNM1676648</strain>
        <tissue evidence="16">Polyp</tissue>
    </source>
</reference>
<feature type="binding site" evidence="14">
    <location>
        <position position="228"/>
    </location>
    <ligand>
        <name>phosphate</name>
        <dbReference type="ChEBI" id="CHEBI:43474"/>
    </ligand>
</feature>
<evidence type="ECO:0000259" key="15">
    <source>
        <dbReference type="Pfam" id="PF01048"/>
    </source>
</evidence>
<dbReference type="NCBIfam" id="NF006054">
    <property type="entry name" value="PRK08202.1"/>
    <property type="match status" value="1"/>
</dbReference>
<dbReference type="GO" id="GO:0004731">
    <property type="term" value="F:purine-nucleoside phosphorylase activity"/>
    <property type="evidence" value="ECO:0007669"/>
    <property type="project" value="UniProtKB-EC"/>
</dbReference>
<comment type="caution">
    <text evidence="16">The sequence shown here is derived from an EMBL/GenBank/DDBJ whole genome shotgun (WGS) entry which is preliminary data.</text>
</comment>
<dbReference type="PROSITE" id="PS01240">
    <property type="entry name" value="PNP_MTAP_2"/>
    <property type="match status" value="1"/>
</dbReference>
<dbReference type="PANTHER" id="PTHR11904:SF9">
    <property type="entry name" value="PURINE NUCLEOSIDE PHOSPHORYLASE-RELATED"/>
    <property type="match status" value="1"/>
</dbReference>
<dbReference type="GO" id="GO:0005737">
    <property type="term" value="C:cytoplasm"/>
    <property type="evidence" value="ECO:0007669"/>
    <property type="project" value="TreeGrafter"/>
</dbReference>
<feature type="binding site" evidence="14">
    <location>
        <position position="72"/>
    </location>
    <ligand>
        <name>phosphate</name>
        <dbReference type="ChEBI" id="CHEBI:43474"/>
    </ligand>
</feature>
<dbReference type="PIRSF" id="PIRSF000477">
    <property type="entry name" value="PurNPase"/>
    <property type="match status" value="1"/>
</dbReference>
<dbReference type="InterPro" id="IPR000845">
    <property type="entry name" value="Nucleoside_phosphorylase_d"/>
</dbReference>
<feature type="binding site" evidence="14">
    <location>
        <begin position="92"/>
        <end position="94"/>
    </location>
    <ligand>
        <name>phosphate</name>
        <dbReference type="ChEBI" id="CHEBI:43474"/>
    </ligand>
</feature>
<evidence type="ECO:0000256" key="8">
    <source>
        <dbReference type="ARBA" id="ARBA00022726"/>
    </source>
</evidence>
<dbReference type="PANTHER" id="PTHR11904">
    <property type="entry name" value="METHYLTHIOADENOSINE/PURINE NUCLEOSIDE PHOSPHORYLASE"/>
    <property type="match status" value="1"/>
</dbReference>
<proteinExistence type="inferred from homology"/>
<comment type="subunit">
    <text evidence="3">Homotrimer.</text>
</comment>
<protein>
    <recommendedName>
        <fullName evidence="5 13">Purine nucleoside phosphorylase</fullName>
        <ecNumber evidence="4 13">2.4.2.1</ecNumber>
    </recommendedName>
    <alternativeName>
        <fullName evidence="13">Inosine-guanosine phosphorylase</fullName>
    </alternativeName>
</protein>
<evidence type="ECO:0000256" key="9">
    <source>
        <dbReference type="ARBA" id="ARBA00023918"/>
    </source>
</evidence>
<comment type="catalytic activity">
    <reaction evidence="12">
        <text>guanosine + phosphate = alpha-D-ribose 1-phosphate + guanine</text>
        <dbReference type="Rhea" id="RHEA:13233"/>
        <dbReference type="ChEBI" id="CHEBI:16235"/>
        <dbReference type="ChEBI" id="CHEBI:16750"/>
        <dbReference type="ChEBI" id="CHEBI:43474"/>
        <dbReference type="ChEBI" id="CHEBI:57720"/>
        <dbReference type="EC" id="2.4.2.1"/>
    </reaction>
</comment>
<evidence type="ECO:0000313" key="16">
    <source>
        <dbReference type="EMBL" id="KAJ7388055.1"/>
    </source>
</evidence>
<dbReference type="InterPro" id="IPR035994">
    <property type="entry name" value="Nucleoside_phosphorylase_sf"/>
</dbReference>
<feature type="binding site" evidence="14">
    <location>
        <position position="124"/>
    </location>
    <ligand>
        <name>phosphate</name>
        <dbReference type="ChEBI" id="CHEBI:43474"/>
    </ligand>
</feature>
<evidence type="ECO:0000256" key="11">
    <source>
        <dbReference type="ARBA" id="ARBA00023950"/>
    </source>
</evidence>
<feature type="binding site" evidence="14">
    <location>
        <position position="41"/>
    </location>
    <ligand>
        <name>phosphate</name>
        <dbReference type="ChEBI" id="CHEBI:43474"/>
    </ligand>
</feature>
<evidence type="ECO:0000256" key="4">
    <source>
        <dbReference type="ARBA" id="ARBA00011886"/>
    </source>
</evidence>
<feature type="binding site" evidence="14">
    <location>
        <position position="251"/>
    </location>
    <ligand>
        <name>a purine D-ribonucleoside</name>
        <dbReference type="ChEBI" id="CHEBI:142355"/>
    </ligand>
</feature>
<evidence type="ECO:0000256" key="13">
    <source>
        <dbReference type="PIRNR" id="PIRNR000477"/>
    </source>
</evidence>
<dbReference type="GO" id="GO:0006166">
    <property type="term" value="P:purine ribonucleoside salvage"/>
    <property type="evidence" value="ECO:0007669"/>
    <property type="project" value="UniProtKB-KW"/>
</dbReference>
<gene>
    <name evidence="16" type="ORF">OS493_040138</name>
</gene>
<evidence type="ECO:0000256" key="3">
    <source>
        <dbReference type="ARBA" id="ARBA00011233"/>
    </source>
</evidence>
<keyword evidence="6 13" id="KW-0328">Glycosyltransferase</keyword>
<evidence type="ECO:0000256" key="1">
    <source>
        <dbReference type="ARBA" id="ARBA00005058"/>
    </source>
</evidence>
<organism evidence="16 17">
    <name type="scientific">Desmophyllum pertusum</name>
    <dbReference type="NCBI Taxonomy" id="174260"/>
    <lineage>
        <taxon>Eukaryota</taxon>
        <taxon>Metazoa</taxon>
        <taxon>Cnidaria</taxon>
        <taxon>Anthozoa</taxon>
        <taxon>Hexacorallia</taxon>
        <taxon>Scleractinia</taxon>
        <taxon>Caryophylliina</taxon>
        <taxon>Caryophylliidae</taxon>
        <taxon>Desmophyllum</taxon>
    </lineage>
</organism>
<comment type="catalytic activity">
    <reaction evidence="11">
        <text>2'-deoxyinosine + phosphate = 2-deoxy-alpha-D-ribose 1-phosphate + hypoxanthine</text>
        <dbReference type="Rhea" id="RHEA:27750"/>
        <dbReference type="ChEBI" id="CHEBI:17368"/>
        <dbReference type="ChEBI" id="CHEBI:28997"/>
        <dbReference type="ChEBI" id="CHEBI:43474"/>
        <dbReference type="ChEBI" id="CHEBI:57259"/>
        <dbReference type="EC" id="2.4.2.1"/>
    </reaction>
</comment>
<dbReference type="CDD" id="cd09009">
    <property type="entry name" value="PNP-EcPNPII_like"/>
    <property type="match status" value="1"/>
</dbReference>
<evidence type="ECO:0000256" key="7">
    <source>
        <dbReference type="ARBA" id="ARBA00022679"/>
    </source>
</evidence>
<dbReference type="EC" id="2.4.2.1" evidence="4 13"/>
<dbReference type="InterPro" id="IPR018099">
    <property type="entry name" value="Purine_phosphorylase-2_CS"/>
</dbReference>
<dbReference type="SUPFAM" id="SSF53167">
    <property type="entry name" value="Purine and uridine phosphorylases"/>
    <property type="match status" value="1"/>
</dbReference>